<evidence type="ECO:0000259" key="10">
    <source>
        <dbReference type="PROSITE" id="PS51635"/>
    </source>
</evidence>
<dbReference type="EMBL" id="JAESDN010000010">
    <property type="protein sequence ID" value="KAG7044815.1"/>
    <property type="molecule type" value="Genomic_DNA"/>
</dbReference>
<evidence type="ECO:0000256" key="2">
    <source>
        <dbReference type="ARBA" id="ARBA00022771"/>
    </source>
</evidence>
<dbReference type="SUPFAM" id="SSF52540">
    <property type="entry name" value="P-loop containing nucleoside triphosphate hydrolases"/>
    <property type="match status" value="1"/>
</dbReference>
<organism evidence="11 12">
    <name type="scientific">Colletotrichum scovillei</name>
    <dbReference type="NCBI Taxonomy" id="1209932"/>
    <lineage>
        <taxon>Eukaryota</taxon>
        <taxon>Fungi</taxon>
        <taxon>Dikarya</taxon>
        <taxon>Ascomycota</taxon>
        <taxon>Pezizomycotina</taxon>
        <taxon>Sordariomycetes</taxon>
        <taxon>Hypocreomycetidae</taxon>
        <taxon>Glomerellales</taxon>
        <taxon>Glomerellaceae</taxon>
        <taxon>Colletotrichum</taxon>
        <taxon>Colletotrichum acutatum species complex</taxon>
    </lineage>
</organism>
<evidence type="ECO:0000256" key="8">
    <source>
        <dbReference type="PROSITE-ProRule" id="PRU01161"/>
    </source>
</evidence>
<dbReference type="Proteomes" id="UP000699042">
    <property type="component" value="Unassembled WGS sequence"/>
</dbReference>
<dbReference type="InterPro" id="IPR017907">
    <property type="entry name" value="Znf_RING_CS"/>
</dbReference>
<protein>
    <submittedName>
        <fullName evidence="11">FabD/lysophospholipase-like protein</fullName>
    </submittedName>
</protein>
<feature type="active site" description="Nucleophile" evidence="8">
    <location>
        <position position="774"/>
    </location>
</feature>
<dbReference type="Gene3D" id="3.40.1090.10">
    <property type="entry name" value="Cytosolic phospholipase A2 catalytic domain"/>
    <property type="match status" value="1"/>
</dbReference>
<dbReference type="PROSITE" id="PS00518">
    <property type="entry name" value="ZF_RING_1"/>
    <property type="match status" value="1"/>
</dbReference>
<dbReference type="GO" id="GO:0016020">
    <property type="term" value="C:membrane"/>
    <property type="evidence" value="ECO:0007669"/>
    <property type="project" value="TreeGrafter"/>
</dbReference>
<dbReference type="InterPro" id="IPR001841">
    <property type="entry name" value="Znf_RING"/>
</dbReference>
<dbReference type="GO" id="GO:0008270">
    <property type="term" value="F:zinc ion binding"/>
    <property type="evidence" value="ECO:0007669"/>
    <property type="project" value="UniProtKB-KW"/>
</dbReference>
<keyword evidence="12" id="KW-1185">Reference proteome</keyword>
<keyword evidence="4" id="KW-0862">Zinc</keyword>
<dbReference type="AlphaFoldDB" id="A0A9P7U8W4"/>
<keyword evidence="6 8" id="KW-0443">Lipid metabolism</keyword>
<evidence type="ECO:0000256" key="6">
    <source>
        <dbReference type="ARBA" id="ARBA00023098"/>
    </source>
</evidence>
<dbReference type="CDD" id="cd07199">
    <property type="entry name" value="Pat17_PNPLA8_PNPLA9_like"/>
    <property type="match status" value="1"/>
</dbReference>
<dbReference type="InterPro" id="IPR027417">
    <property type="entry name" value="P-loop_NTPase"/>
</dbReference>
<accession>A0A9P7U8W4</accession>
<reference evidence="11" key="1">
    <citation type="submission" date="2021-05" db="EMBL/GenBank/DDBJ databases">
        <title>Comparative genomics of three Colletotrichum scovillei strains and genetic complementation revealed genes involved fungal growth and virulence on chili pepper.</title>
        <authorList>
            <person name="Hsieh D.-K."/>
            <person name="Chuang S.-C."/>
            <person name="Chen C.-Y."/>
            <person name="Chao Y.-T."/>
            <person name="Lu M.-Y.J."/>
            <person name="Lee M.-H."/>
            <person name="Shih M.-C."/>
        </authorList>
    </citation>
    <scope>NUCLEOTIDE SEQUENCE</scope>
    <source>
        <strain evidence="11">Coll-153</strain>
    </source>
</reference>
<evidence type="ECO:0000256" key="1">
    <source>
        <dbReference type="ARBA" id="ARBA00022723"/>
    </source>
</evidence>
<sequence length="1247" mass="139440">MAESTTDGQASGADCCLDCKSTSRSLSVCTECSDSHFCDECWDKWPLHGPKAPRNVVRPHEKSFPRVIQRLRQILEPERTDESYEQELQADNDTTWFGVGRDDTTQTTFQDYGRFATLLSQSQASMEEECYPRLVAFVGQTGAGKSTLIKMLINRTETNQQSIEHASPVTARLDDLPTTGDVHLYADPASFYTQKPKLYADCEGLNGSERVPEALQQTPRDQGATYIASEGRRRAVSVSRCVRVLKRSVHGCQWEIAWASSPEMKMREYAVKHLYPRLLYTFSDVVVFVARSPGTFESTIVKKLLSWGATSVDKSLNQPALPHAVIVLNALNATGLASDDEWDVSTATSRAMENIREAISRNPHLRQHTEAMRDTGRKIETTQDLLECYYASVSVIRIPNGHQPRLLARQIERFHELLEQKCLESFESKSRVRMLATAEQLQTYLHSAFKHFSQNLNQPFNFIKEALKHRPIPQNFSGYLVDLADLISRHSVIGLSPERVTTAQILTSMTPMIASCIMLDMARQRLPGQASELLDDLYVKSLQNAIGIFVEDYVRCSYFEPQHGYCCNVKSGHNPKGHQTSAGKIFRIGGYVPDVDVTQFKTEWIEQIREKLTDLEKVLKRKVLEANNSLLGRQSEDLVAARVHQEQVKSFFSTPESFRNFVSHSTCFCCLREIPEHPLPCGHVLCSPCVKAYADHESEMSMKMTNCPLHPKDTFPGSGWTIWSKPPLAGARVLSLDGGGVRGIVELQVLKAIESKLGAGLPICLFFDLIVGTSTGGIIALGLGVNNWSVGTCIDVFKQLCKQAFVPREFIGVPILGPLSVANHGSMYKTKPLEELLKSQFQEDRLLFGRNDARDLMTTKVAVTSTTSVNQHPVIIANYRRPEGKGHGHNCRFLRSNRPEQEFKVWEAARATSAAPPYFETFPRPKTNDTYIDGALYHNCPVSVAHHERIMIWPDTADHGPDILLTIGTGLKTPAELTADNLSPHDLAKKGPRKWISKIMEFGAILFDRVDQILDGEVIWKRFVEDVLKSHHDSSLAQHIRINPELGFTTPALDAVNQVDQLEEEAKRYTSKIEPKILEIAHRLIASSFYFVKKPHSVKPVAGGFRCEGFIQCRIPNSSDYMKSLGHLIANCLRHGFEPHFSVVEVEDNSSGPQIVGFNKQIEDMKKLKYFEGIPIRILNAKEVSTTMINLHLQHTSYESHPASVDPALPISGHIATPISSPPGGEVGLINAHTSIVKTSETPKQYG</sequence>
<dbReference type="GO" id="GO:0046486">
    <property type="term" value="P:glycerolipid metabolic process"/>
    <property type="evidence" value="ECO:0007669"/>
    <property type="project" value="UniProtKB-ARBA"/>
</dbReference>
<name>A0A9P7U8W4_9PEZI</name>
<evidence type="ECO:0000256" key="4">
    <source>
        <dbReference type="ARBA" id="ARBA00022833"/>
    </source>
</evidence>
<evidence type="ECO:0000259" key="9">
    <source>
        <dbReference type="PROSITE" id="PS50089"/>
    </source>
</evidence>
<dbReference type="PANTHER" id="PTHR24185:SF1">
    <property type="entry name" value="CALCIUM-INDEPENDENT PHOSPHOLIPASE A2-GAMMA"/>
    <property type="match status" value="1"/>
</dbReference>
<dbReference type="GO" id="GO:0019369">
    <property type="term" value="P:arachidonate metabolic process"/>
    <property type="evidence" value="ECO:0007669"/>
    <property type="project" value="TreeGrafter"/>
</dbReference>
<feature type="domain" description="RING-type" evidence="9">
    <location>
        <begin position="667"/>
        <end position="710"/>
    </location>
</feature>
<feature type="short sequence motif" description="DGA/G" evidence="8">
    <location>
        <begin position="933"/>
        <end position="935"/>
    </location>
</feature>
<evidence type="ECO:0000313" key="12">
    <source>
        <dbReference type="Proteomes" id="UP000699042"/>
    </source>
</evidence>
<keyword evidence="2 7" id="KW-0863">Zinc-finger</keyword>
<keyword evidence="1" id="KW-0479">Metal-binding</keyword>
<dbReference type="GO" id="GO:0016042">
    <property type="term" value="P:lipid catabolic process"/>
    <property type="evidence" value="ECO:0007669"/>
    <property type="project" value="UniProtKB-UniRule"/>
</dbReference>
<dbReference type="Pfam" id="PF01734">
    <property type="entry name" value="Patatin"/>
    <property type="match status" value="1"/>
</dbReference>
<comment type="caution">
    <text evidence="11">The sequence shown here is derived from an EMBL/GenBank/DDBJ whole genome shotgun (WGS) entry which is preliminary data.</text>
</comment>
<evidence type="ECO:0000256" key="3">
    <source>
        <dbReference type="ARBA" id="ARBA00022801"/>
    </source>
</evidence>
<dbReference type="PANTHER" id="PTHR24185">
    <property type="entry name" value="CALCIUM-INDEPENDENT PHOSPHOLIPASE A2-GAMMA"/>
    <property type="match status" value="1"/>
</dbReference>
<dbReference type="PROSITE" id="PS51635">
    <property type="entry name" value="PNPLA"/>
    <property type="match status" value="1"/>
</dbReference>
<evidence type="ECO:0000256" key="7">
    <source>
        <dbReference type="PROSITE-ProRule" id="PRU00175"/>
    </source>
</evidence>
<dbReference type="InterPro" id="IPR016035">
    <property type="entry name" value="Acyl_Trfase/lysoPLipase"/>
</dbReference>
<gene>
    <name evidence="11" type="ORF">JMJ77_004275</name>
</gene>
<feature type="domain" description="PNPLA" evidence="10">
    <location>
        <begin position="734"/>
        <end position="946"/>
    </location>
</feature>
<dbReference type="InterPro" id="IPR002641">
    <property type="entry name" value="PNPLA_dom"/>
</dbReference>
<dbReference type="CDD" id="cd16449">
    <property type="entry name" value="RING-HC"/>
    <property type="match status" value="1"/>
</dbReference>
<keyword evidence="5 8" id="KW-0442">Lipid degradation</keyword>
<dbReference type="GO" id="GO:0047499">
    <property type="term" value="F:calcium-independent phospholipase A2 activity"/>
    <property type="evidence" value="ECO:0007669"/>
    <property type="project" value="TreeGrafter"/>
</dbReference>
<evidence type="ECO:0000313" key="11">
    <source>
        <dbReference type="EMBL" id="KAG7044815.1"/>
    </source>
</evidence>
<feature type="short sequence motif" description="GXSXG" evidence="8">
    <location>
        <begin position="772"/>
        <end position="776"/>
    </location>
</feature>
<dbReference type="Gene3D" id="3.40.50.300">
    <property type="entry name" value="P-loop containing nucleotide triphosphate hydrolases"/>
    <property type="match status" value="1"/>
</dbReference>
<feature type="short sequence motif" description="GXGXXG" evidence="8">
    <location>
        <begin position="738"/>
        <end position="743"/>
    </location>
</feature>
<evidence type="ECO:0000256" key="5">
    <source>
        <dbReference type="ARBA" id="ARBA00022963"/>
    </source>
</evidence>
<keyword evidence="3 8" id="KW-0378">Hydrolase</keyword>
<dbReference type="PROSITE" id="PS50089">
    <property type="entry name" value="ZF_RING_2"/>
    <property type="match status" value="1"/>
</dbReference>
<dbReference type="SUPFAM" id="SSF52151">
    <property type="entry name" value="FabD/lysophospholipase-like"/>
    <property type="match status" value="1"/>
</dbReference>
<feature type="active site" description="Proton acceptor" evidence="8">
    <location>
        <position position="933"/>
    </location>
</feature>
<proteinExistence type="predicted"/>